<gene>
    <name evidence="2" type="ORF">VNO77_43866</name>
</gene>
<organism evidence="2 3">
    <name type="scientific">Canavalia gladiata</name>
    <name type="common">Sword bean</name>
    <name type="synonym">Dolichos gladiatus</name>
    <dbReference type="NCBI Taxonomy" id="3824"/>
    <lineage>
        <taxon>Eukaryota</taxon>
        <taxon>Viridiplantae</taxon>
        <taxon>Streptophyta</taxon>
        <taxon>Embryophyta</taxon>
        <taxon>Tracheophyta</taxon>
        <taxon>Spermatophyta</taxon>
        <taxon>Magnoliopsida</taxon>
        <taxon>eudicotyledons</taxon>
        <taxon>Gunneridae</taxon>
        <taxon>Pentapetalae</taxon>
        <taxon>rosids</taxon>
        <taxon>fabids</taxon>
        <taxon>Fabales</taxon>
        <taxon>Fabaceae</taxon>
        <taxon>Papilionoideae</taxon>
        <taxon>50 kb inversion clade</taxon>
        <taxon>NPAAA clade</taxon>
        <taxon>indigoferoid/millettioid clade</taxon>
        <taxon>Phaseoleae</taxon>
        <taxon>Canavalia</taxon>
    </lineage>
</organism>
<dbReference type="EMBL" id="JAYMYQ010000011">
    <property type="protein sequence ID" value="KAK7305953.1"/>
    <property type="molecule type" value="Genomic_DNA"/>
</dbReference>
<feature type="signal peptide" evidence="1">
    <location>
        <begin position="1"/>
        <end position="27"/>
    </location>
</feature>
<evidence type="ECO:0008006" key="4">
    <source>
        <dbReference type="Google" id="ProtNLM"/>
    </source>
</evidence>
<dbReference type="Proteomes" id="UP001367508">
    <property type="component" value="Unassembled WGS sequence"/>
</dbReference>
<name>A0AAN9JX77_CANGL</name>
<evidence type="ECO:0000313" key="2">
    <source>
        <dbReference type="EMBL" id="KAK7305953.1"/>
    </source>
</evidence>
<accession>A0AAN9JX77</accession>
<feature type="chain" id="PRO_5043043364" description="Secreted protein" evidence="1">
    <location>
        <begin position="28"/>
        <end position="128"/>
    </location>
</feature>
<dbReference type="AlphaFoldDB" id="A0AAN9JX77"/>
<keyword evidence="3" id="KW-1185">Reference proteome</keyword>
<evidence type="ECO:0000256" key="1">
    <source>
        <dbReference type="SAM" id="SignalP"/>
    </source>
</evidence>
<protein>
    <recommendedName>
        <fullName evidence="4">Secreted protein</fullName>
    </recommendedName>
</protein>
<keyword evidence="1" id="KW-0732">Signal</keyword>
<comment type="caution">
    <text evidence="2">The sequence shown here is derived from an EMBL/GenBank/DDBJ whole genome shotgun (WGS) entry which is preliminary data.</text>
</comment>
<reference evidence="2 3" key="1">
    <citation type="submission" date="2024-01" db="EMBL/GenBank/DDBJ databases">
        <title>The genomes of 5 underutilized Papilionoideae crops provide insights into root nodulation and disease resistanc.</title>
        <authorList>
            <person name="Jiang F."/>
        </authorList>
    </citation>
    <scope>NUCLEOTIDE SEQUENCE [LARGE SCALE GENOMIC DNA]</scope>
    <source>
        <strain evidence="2">LVBAO_FW01</strain>
        <tissue evidence="2">Leaves</tissue>
    </source>
</reference>
<evidence type="ECO:0000313" key="3">
    <source>
        <dbReference type="Proteomes" id="UP001367508"/>
    </source>
</evidence>
<sequence length="128" mass="13731">MILAKVAAFLAHLNVITSLLVIRYGNGTVVELPENRCSLISLPPLVAITAVKCPDLSLACNPALSDAGSRLGPHKQPVATNNCLATPDPEKTPNIQFRLAWATLVQTGVRPSRHNPIKTSCIKCPTWV</sequence>
<proteinExistence type="predicted"/>